<dbReference type="PANTHER" id="PTHR10145">
    <property type="entry name" value="TRANSCRIPTION ELONGATION FACTOR SPT6"/>
    <property type="match status" value="1"/>
</dbReference>
<dbReference type="Proteomes" id="UP000188320">
    <property type="component" value="Unassembled WGS sequence"/>
</dbReference>
<dbReference type="InterPro" id="IPR017072">
    <property type="entry name" value="TF_Spt6"/>
</dbReference>
<evidence type="ECO:0000313" key="4">
    <source>
        <dbReference type="Proteomes" id="UP000188320"/>
    </source>
</evidence>
<feature type="region of interest" description="Disordered" evidence="1">
    <location>
        <begin position="1"/>
        <end position="94"/>
    </location>
</feature>
<organism evidence="3 4">
    <name type="scientific">Zancudomyces culisetae</name>
    <name type="common">Gut fungus</name>
    <name type="synonym">Smittium culisetae</name>
    <dbReference type="NCBI Taxonomy" id="1213189"/>
    <lineage>
        <taxon>Eukaryota</taxon>
        <taxon>Fungi</taxon>
        <taxon>Fungi incertae sedis</taxon>
        <taxon>Zoopagomycota</taxon>
        <taxon>Kickxellomycotina</taxon>
        <taxon>Harpellomycetes</taxon>
        <taxon>Harpellales</taxon>
        <taxon>Legeriomycetaceae</taxon>
        <taxon>Zancudomyces</taxon>
    </lineage>
</organism>
<dbReference type="GO" id="GO:0140673">
    <property type="term" value="P:transcription elongation-coupled chromatin remodeling"/>
    <property type="evidence" value="ECO:0007669"/>
    <property type="project" value="InterPro"/>
</dbReference>
<accession>A0A1R1PMT1</accession>
<feature type="compositionally biased region" description="Basic and acidic residues" evidence="1">
    <location>
        <begin position="79"/>
        <end position="94"/>
    </location>
</feature>
<dbReference type="Pfam" id="PF14641">
    <property type="entry name" value="HTH_44"/>
    <property type="match status" value="1"/>
</dbReference>
<dbReference type="GO" id="GO:0003746">
    <property type="term" value="F:translation elongation factor activity"/>
    <property type="evidence" value="ECO:0007669"/>
    <property type="project" value="UniProtKB-KW"/>
</dbReference>
<evidence type="ECO:0000256" key="1">
    <source>
        <dbReference type="SAM" id="MobiDB-lite"/>
    </source>
</evidence>
<evidence type="ECO:0000313" key="3">
    <source>
        <dbReference type="EMBL" id="OMH82259.1"/>
    </source>
</evidence>
<keyword evidence="4" id="KW-1185">Reference proteome</keyword>
<feature type="compositionally biased region" description="Basic and acidic residues" evidence="1">
    <location>
        <begin position="43"/>
        <end position="65"/>
    </location>
</feature>
<dbReference type="AlphaFoldDB" id="A0A1R1PMT1"/>
<protein>
    <submittedName>
        <fullName evidence="3">Transcription elongation factor SPT6</fullName>
    </submittedName>
</protein>
<dbReference type="GO" id="GO:0003677">
    <property type="term" value="F:DNA binding"/>
    <property type="evidence" value="ECO:0007669"/>
    <property type="project" value="InterPro"/>
</dbReference>
<dbReference type="GO" id="GO:0008023">
    <property type="term" value="C:transcription elongation factor complex"/>
    <property type="evidence" value="ECO:0007669"/>
    <property type="project" value="TreeGrafter"/>
</dbReference>
<feature type="domain" description="Helix-turn-helix DNA-binding" evidence="2">
    <location>
        <begin position="188"/>
        <end position="264"/>
    </location>
</feature>
<dbReference type="EMBL" id="LSSK01000705">
    <property type="protein sequence ID" value="OMH82259.1"/>
    <property type="molecule type" value="Genomic_DNA"/>
</dbReference>
<keyword evidence="3" id="KW-0648">Protein biosynthesis</keyword>
<feature type="region of interest" description="Disordered" evidence="1">
    <location>
        <begin position="259"/>
        <end position="282"/>
    </location>
</feature>
<dbReference type="Gene3D" id="1.10.10.650">
    <property type="entry name" value="RuvA domain 2-like"/>
    <property type="match status" value="1"/>
</dbReference>
<dbReference type="GO" id="GO:0042393">
    <property type="term" value="F:histone binding"/>
    <property type="evidence" value="ECO:0007669"/>
    <property type="project" value="TreeGrafter"/>
</dbReference>
<evidence type="ECO:0000259" key="2">
    <source>
        <dbReference type="Pfam" id="PF14641"/>
    </source>
</evidence>
<dbReference type="GO" id="GO:0034728">
    <property type="term" value="P:nucleosome organization"/>
    <property type="evidence" value="ECO:0007669"/>
    <property type="project" value="TreeGrafter"/>
</dbReference>
<dbReference type="OrthoDB" id="995477at2759"/>
<feature type="compositionally biased region" description="Acidic residues" evidence="1">
    <location>
        <begin position="29"/>
        <end position="42"/>
    </location>
</feature>
<feature type="compositionally biased region" description="Acidic residues" evidence="1">
    <location>
        <begin position="66"/>
        <end position="78"/>
    </location>
</feature>
<sequence length="292" mass="34231">MRRGARERRGSDDEEYGRGRGRGRREDLGLFDDEEEEEDDREDERRRRGREDARRQRGRRERREEGLEDFIEDESEGEEGGRERERETPKRGRADWGGFGHEIMEGLDEDTMYDLLEIFGDGTEYDFAMEERRPEDEVVEKEGILDRVFEPAEIEAKMLTTKDEEIRVTDCPERLQERGSGAQIYRRELSDEEIEEETTWILRQLNRKSEGEHYQGPSRAIMGHERFLAAVLSVLKLMSQEFMEVPFIYTHRKDLFETSESGDGEQRDFSQAIGVDGTGGTGGECWRVERRG</sequence>
<keyword evidence="3" id="KW-0251">Elongation factor</keyword>
<comment type="caution">
    <text evidence="3">The sequence shown here is derived from an EMBL/GenBank/DDBJ whole genome shotgun (WGS) entry which is preliminary data.</text>
</comment>
<dbReference type="PANTHER" id="PTHR10145:SF6">
    <property type="entry name" value="TRANSCRIPTION ELONGATION FACTOR SPT6"/>
    <property type="match status" value="1"/>
</dbReference>
<proteinExistence type="predicted"/>
<reference evidence="4" key="1">
    <citation type="submission" date="2017-01" db="EMBL/GenBank/DDBJ databases">
        <authorList>
            <person name="Wang Y."/>
            <person name="White M."/>
            <person name="Kvist S."/>
            <person name="Moncalvo J.-M."/>
        </authorList>
    </citation>
    <scope>NUCLEOTIDE SEQUENCE [LARGE SCALE GENOMIC DNA]</scope>
    <source>
        <strain evidence="4">COL-18-3</strain>
    </source>
</reference>
<gene>
    <name evidence="3" type="ORF">AX774_g4258</name>
</gene>
<dbReference type="InterPro" id="IPR028088">
    <property type="entry name" value="Spt6_HTH_DNA-bd_dom"/>
</dbReference>
<name>A0A1R1PMT1_ZANCU</name>
<dbReference type="InterPro" id="IPR023319">
    <property type="entry name" value="Tex-like_HTH_dom_sf"/>
</dbReference>
<dbReference type="GO" id="GO:0031491">
    <property type="term" value="F:nucleosome binding"/>
    <property type="evidence" value="ECO:0007669"/>
    <property type="project" value="TreeGrafter"/>
</dbReference>